<dbReference type="InterPro" id="IPR027417">
    <property type="entry name" value="P-loop_NTPase"/>
</dbReference>
<dbReference type="GO" id="GO:0005524">
    <property type="term" value="F:ATP binding"/>
    <property type="evidence" value="ECO:0007669"/>
    <property type="project" value="InterPro"/>
</dbReference>
<dbReference type="InterPro" id="IPR050742">
    <property type="entry name" value="Helicase_Restrict-Modif_Enz"/>
</dbReference>
<evidence type="ECO:0000313" key="4">
    <source>
        <dbReference type="Proteomes" id="UP000271624"/>
    </source>
</evidence>
<organism evidence="3 4">
    <name type="scientific">Dulcicalothrix desertica PCC 7102</name>
    <dbReference type="NCBI Taxonomy" id="232991"/>
    <lineage>
        <taxon>Bacteria</taxon>
        <taxon>Bacillati</taxon>
        <taxon>Cyanobacteriota</taxon>
        <taxon>Cyanophyceae</taxon>
        <taxon>Nostocales</taxon>
        <taxon>Calotrichaceae</taxon>
        <taxon>Dulcicalothrix</taxon>
    </lineage>
</organism>
<dbReference type="AlphaFoldDB" id="A0A3S1IX25"/>
<gene>
    <name evidence="3" type="ORF">DSM106972_047940</name>
</gene>
<dbReference type="PANTHER" id="PTHR47396:SF1">
    <property type="entry name" value="ATP-DEPENDENT HELICASE IRC3-RELATED"/>
    <property type="match status" value="1"/>
</dbReference>
<dbReference type="PROSITE" id="PS51194">
    <property type="entry name" value="HELICASE_CTER"/>
    <property type="match status" value="1"/>
</dbReference>
<dbReference type="InterPro" id="IPR018886">
    <property type="entry name" value="UPF0547"/>
</dbReference>
<dbReference type="InterPro" id="IPR006935">
    <property type="entry name" value="Helicase/UvrB_N"/>
</dbReference>
<keyword evidence="4" id="KW-1185">Reference proteome</keyword>
<dbReference type="GO" id="GO:0003677">
    <property type="term" value="F:DNA binding"/>
    <property type="evidence" value="ECO:0007669"/>
    <property type="project" value="InterPro"/>
</dbReference>
<evidence type="ECO:0000259" key="2">
    <source>
        <dbReference type="PROSITE" id="PS51194"/>
    </source>
</evidence>
<dbReference type="Pfam" id="PF00271">
    <property type="entry name" value="Helicase_C"/>
    <property type="match status" value="1"/>
</dbReference>
<dbReference type="SMART" id="SM00490">
    <property type="entry name" value="HELICc"/>
    <property type="match status" value="1"/>
</dbReference>
<accession>A0A3S1IX25</accession>
<evidence type="ECO:0000256" key="1">
    <source>
        <dbReference type="SAM" id="MobiDB-lite"/>
    </source>
</evidence>
<reference evidence="3" key="1">
    <citation type="submission" date="2018-12" db="EMBL/GenBank/DDBJ databases">
        <authorList>
            <person name="Will S."/>
            <person name="Neumann-Schaal M."/>
            <person name="Henke P."/>
        </authorList>
    </citation>
    <scope>NUCLEOTIDE SEQUENCE</scope>
    <source>
        <strain evidence="3">PCC 7102</strain>
    </source>
</reference>
<sequence>MVHRGKLVRQTLDKLSKYFGIEAGVIWGDYYAPDYSKPVQIAMLQTIRNRELPPDIDLVILDEAHTGAYFQIWRQIMDKYSGGIWVLSKTKFLGLSASPWRAKNDQGYCQFFQTIVKAPYPKQLIEMGHLCRARQFAFTNLIDESKLKVVNGEYTEKSMADVCTPALNSEIVKLYLEKDPDLKRKLIAFCASVKQASDLAHQFSSVGVEAECIVGETPENEREEIFSKFSSGAIKLISSVGVLTEGFDEASVTSILVCRPVKSKALWVQMNGRGLRPMNGKSDCWFLDFCGNLKRLGLPTYSFPLVLCPDPKPIAPIATKTCPQCSSEIAIYEKVCPHCGFIFDSGSKKAKAIKRKFEEILSPEQQKHVRFLKNRAVNAFNKRKPIDDLDSLFFEEFGYEAPSDWYDGLIFGHELDAWEVYVQHYWRYLLVVTSNPGSTSAKSKMQQLIEREFKSAIQYAKDNFRRSYSEYNASRDNIEVRVSESIKKLIDYQPWWVIIGSTQPPDAHSIIYNYEFCKSRYELRFTDKPHLLEAYMELLGMAIAEGIEYHTQDQSTIDKHIYTIKHSIATSTFKFVRDYVQRLDLTIKQRVWASLSQEEKQAYRKWQDENPVQTAENKPNSSVDNTNSHSTNIKKDNNVNAKSHSTAIKGNSNVTTAERTNTKSPDTGVAKNTHTPVVKVATQLNLFTLAENSETKAANDIYNPLRLQVGDVVASNNPNNQAYNWCGQIVKIHPSDPRLCYVSYPERQKLLNLKSNETWCRFVDLRRV</sequence>
<dbReference type="GO" id="GO:0016787">
    <property type="term" value="F:hydrolase activity"/>
    <property type="evidence" value="ECO:0007669"/>
    <property type="project" value="InterPro"/>
</dbReference>
<dbReference type="Pfam" id="PF10571">
    <property type="entry name" value="UPF0547"/>
    <property type="match status" value="1"/>
</dbReference>
<dbReference type="SUPFAM" id="SSF52540">
    <property type="entry name" value="P-loop containing nucleoside triphosphate hydrolases"/>
    <property type="match status" value="1"/>
</dbReference>
<feature type="region of interest" description="Disordered" evidence="1">
    <location>
        <begin position="604"/>
        <end position="671"/>
    </location>
</feature>
<dbReference type="Gene3D" id="3.40.50.300">
    <property type="entry name" value="P-loop containing nucleotide triphosphate hydrolases"/>
    <property type="match status" value="2"/>
</dbReference>
<protein>
    <recommendedName>
        <fullName evidence="2">Helicase C-terminal domain-containing protein</fullName>
    </recommendedName>
</protein>
<dbReference type="Proteomes" id="UP000271624">
    <property type="component" value="Unassembled WGS sequence"/>
</dbReference>
<dbReference type="Pfam" id="PF04851">
    <property type="entry name" value="ResIII"/>
    <property type="match status" value="1"/>
</dbReference>
<name>A0A3S1IX25_9CYAN</name>
<proteinExistence type="predicted"/>
<dbReference type="PANTHER" id="PTHR47396">
    <property type="entry name" value="TYPE I RESTRICTION ENZYME ECOKI R PROTEIN"/>
    <property type="match status" value="1"/>
</dbReference>
<dbReference type="InterPro" id="IPR001650">
    <property type="entry name" value="Helicase_C-like"/>
</dbReference>
<dbReference type="GO" id="GO:0005829">
    <property type="term" value="C:cytosol"/>
    <property type="evidence" value="ECO:0007669"/>
    <property type="project" value="TreeGrafter"/>
</dbReference>
<reference evidence="3" key="2">
    <citation type="journal article" date="2019" name="Genome Biol. Evol.">
        <title>Day and night: Metabolic profiles and evolutionary relationships of six axenic non-marine cyanobacteria.</title>
        <authorList>
            <person name="Will S.E."/>
            <person name="Henke P."/>
            <person name="Boedeker C."/>
            <person name="Huang S."/>
            <person name="Brinkmann H."/>
            <person name="Rohde M."/>
            <person name="Jarek M."/>
            <person name="Friedl T."/>
            <person name="Seufert S."/>
            <person name="Schumacher M."/>
            <person name="Overmann J."/>
            <person name="Neumann-Schaal M."/>
            <person name="Petersen J."/>
        </authorList>
    </citation>
    <scope>NUCLEOTIDE SEQUENCE [LARGE SCALE GENOMIC DNA]</scope>
    <source>
        <strain evidence="3">PCC 7102</strain>
    </source>
</reference>
<comment type="caution">
    <text evidence="3">The sequence shown here is derived from an EMBL/GenBank/DDBJ whole genome shotgun (WGS) entry which is preliminary data.</text>
</comment>
<dbReference type="EMBL" id="RSCL01000012">
    <property type="protein sequence ID" value="RUT03880.1"/>
    <property type="molecule type" value="Genomic_DNA"/>
</dbReference>
<feature type="compositionally biased region" description="Polar residues" evidence="1">
    <location>
        <begin position="638"/>
        <end position="671"/>
    </location>
</feature>
<evidence type="ECO:0000313" key="3">
    <source>
        <dbReference type="EMBL" id="RUT03880.1"/>
    </source>
</evidence>
<feature type="domain" description="Helicase C-terminal" evidence="2">
    <location>
        <begin position="170"/>
        <end position="318"/>
    </location>
</feature>
<feature type="compositionally biased region" description="Polar residues" evidence="1">
    <location>
        <begin position="610"/>
        <end position="631"/>
    </location>
</feature>